<evidence type="ECO:0000256" key="4">
    <source>
        <dbReference type="ARBA" id="ARBA00022627"/>
    </source>
</evidence>
<dbReference type="InterPro" id="IPR000286">
    <property type="entry name" value="HDACs"/>
</dbReference>
<proteinExistence type="inferred from homology"/>
<dbReference type="GO" id="GO:0004407">
    <property type="term" value="F:histone deacetylase activity"/>
    <property type="evidence" value="ECO:0007669"/>
    <property type="project" value="TreeGrafter"/>
</dbReference>
<protein>
    <recommendedName>
        <fullName evidence="3">Acetoin utilization protein AcuC</fullName>
    </recommendedName>
</protein>
<evidence type="ECO:0000256" key="1">
    <source>
        <dbReference type="ARBA" id="ARBA00005101"/>
    </source>
</evidence>
<gene>
    <name evidence="6" type="ORF">PITCH_A780100</name>
</gene>
<comment type="pathway">
    <text evidence="1">Ketone degradation; acetoin degradation.</text>
</comment>
<dbReference type="Pfam" id="PF00850">
    <property type="entry name" value="Hist_deacetyl"/>
    <property type="match status" value="1"/>
</dbReference>
<dbReference type="InterPro" id="IPR023801">
    <property type="entry name" value="His_deacetylse_dom"/>
</dbReference>
<dbReference type="InterPro" id="IPR037138">
    <property type="entry name" value="His_deacetylse_dom_sf"/>
</dbReference>
<evidence type="ECO:0000259" key="5">
    <source>
        <dbReference type="Pfam" id="PF00850"/>
    </source>
</evidence>
<dbReference type="InterPro" id="IPR023696">
    <property type="entry name" value="Ureohydrolase_dom_sf"/>
</dbReference>
<dbReference type="CDD" id="cd09994">
    <property type="entry name" value="HDAC_AcuC_like"/>
    <property type="match status" value="1"/>
</dbReference>
<sequence>MKPPKTAFIYSDAFLRFKPPEGYPWSVKRTEATYQLCRKLKLLNHEWISVYSPVPARESDLLSFHDKRYLATLKKANEGIFKERWLKSGLGTTECPVYKGVYDYCLLATGATLLGVKLIDEGSADIAFNPTGGFHHAGRDFAAGFCYVNDVVLAAKRFVDRKKRVLYVDIDAHYGDQVAEAFYGSSRVMTLSFHESGKTLFPFKTGFEDETGKGRGRGYCVNVPMPANTGDEEFMWAFKRIFPPLIRSYKPDVVIAALGVDGLVLDPLSNLKLTNIGFSQAVQMIKDNSPKLLAVGCGGYSLDTSARAWTLAWAIMNGLGCDEEDLMSFGGTFWGDGVCALRDTPSFIPDEIRKKNMKEIRRVVTAIRQTVFPVQNIVH</sequence>
<evidence type="ECO:0000256" key="2">
    <source>
        <dbReference type="ARBA" id="ARBA00005947"/>
    </source>
</evidence>
<evidence type="ECO:0000256" key="3">
    <source>
        <dbReference type="ARBA" id="ARBA00020218"/>
    </source>
</evidence>
<dbReference type="SUPFAM" id="SSF52768">
    <property type="entry name" value="Arginase/deacetylase"/>
    <property type="match status" value="1"/>
</dbReference>
<dbReference type="UniPathway" id="UPA00040"/>
<accession>A0A445N2N4</accession>
<dbReference type="GO" id="GO:0040029">
    <property type="term" value="P:epigenetic regulation of gene expression"/>
    <property type="evidence" value="ECO:0007669"/>
    <property type="project" value="TreeGrafter"/>
</dbReference>
<dbReference type="PANTHER" id="PTHR10625">
    <property type="entry name" value="HISTONE DEACETYLASE HDAC1-RELATED"/>
    <property type="match status" value="1"/>
</dbReference>
<comment type="similarity">
    <text evidence="2">Belongs to the histone deacetylase family.</text>
</comment>
<dbReference type="InterPro" id="IPR003085">
    <property type="entry name" value="AcuC"/>
</dbReference>
<dbReference type="Gene3D" id="3.40.800.20">
    <property type="entry name" value="Histone deacetylase domain"/>
    <property type="match status" value="1"/>
</dbReference>
<name>A0A445N2N4_9BACT</name>
<dbReference type="GO" id="GO:0045150">
    <property type="term" value="P:acetoin catabolic process"/>
    <property type="evidence" value="ECO:0007669"/>
    <property type="project" value="UniProtKB-UniPathway"/>
</dbReference>
<dbReference type="AlphaFoldDB" id="A0A445N2N4"/>
<dbReference type="PRINTS" id="PR01270">
    <property type="entry name" value="HDASUPER"/>
</dbReference>
<organism evidence="6">
    <name type="scientific">uncultured Desulfobacterium sp</name>
    <dbReference type="NCBI Taxonomy" id="201089"/>
    <lineage>
        <taxon>Bacteria</taxon>
        <taxon>Pseudomonadati</taxon>
        <taxon>Thermodesulfobacteriota</taxon>
        <taxon>Desulfobacteria</taxon>
        <taxon>Desulfobacterales</taxon>
        <taxon>Desulfobacteriaceae</taxon>
        <taxon>Desulfobacterium</taxon>
        <taxon>environmental samples</taxon>
    </lineage>
</organism>
<keyword evidence="4" id="KW-0006">Acetoin catabolism</keyword>
<dbReference type="PANTHER" id="PTHR10625:SF10">
    <property type="entry name" value="HISTONE DEACETYLASE HDAC1"/>
    <property type="match status" value="1"/>
</dbReference>
<evidence type="ECO:0000313" key="6">
    <source>
        <dbReference type="EMBL" id="SPD75970.1"/>
    </source>
</evidence>
<feature type="domain" description="Histone deacetylase" evidence="5">
    <location>
        <begin position="25"/>
        <end position="315"/>
    </location>
</feature>
<reference evidence="6" key="1">
    <citation type="submission" date="2018-01" db="EMBL/GenBank/DDBJ databases">
        <authorList>
            <person name="Regsiter A."/>
            <person name="William W."/>
        </authorList>
    </citation>
    <scope>NUCLEOTIDE SEQUENCE</scope>
    <source>
        <strain evidence="6">TRIP AH-1</strain>
    </source>
</reference>
<dbReference type="EMBL" id="OJIN01000223">
    <property type="protein sequence ID" value="SPD75970.1"/>
    <property type="molecule type" value="Genomic_DNA"/>
</dbReference>